<dbReference type="GeneID" id="94583800"/>
<reference evidence="1 2" key="1">
    <citation type="journal article" date="2016" name="PLoS ONE">
        <title>Sequence Assembly of Yarrowia lipolytica Strain W29/CLIB89 Shows Transposable Element Diversity.</title>
        <authorList>
            <person name="Magnan C."/>
            <person name="Yu J."/>
            <person name="Chang I."/>
            <person name="Jahn E."/>
            <person name="Kanomata Y."/>
            <person name="Wu J."/>
            <person name="Zeller M."/>
            <person name="Oakes M."/>
            <person name="Baldi P."/>
            <person name="Sandmeyer S."/>
        </authorList>
    </citation>
    <scope>NUCLEOTIDE SEQUENCE [LARGE SCALE GENOMIC DNA]</scope>
    <source>
        <strain evidence="2">CLIB89(W29)</strain>
    </source>
</reference>
<dbReference type="EMBL" id="CP017558">
    <property type="protein sequence ID" value="AOW06440.1"/>
    <property type="molecule type" value="Genomic_DNA"/>
</dbReference>
<dbReference type="RefSeq" id="XP_068139308.1">
    <property type="nucleotide sequence ID" value="XM_068283207.1"/>
</dbReference>
<evidence type="ECO:0000313" key="1">
    <source>
        <dbReference type="EMBL" id="AOW06440.1"/>
    </source>
</evidence>
<evidence type="ECO:0000313" key="2">
    <source>
        <dbReference type="Proteomes" id="UP000182444"/>
    </source>
</evidence>
<dbReference type="Proteomes" id="UP000182444">
    <property type="component" value="Chromosome 1F"/>
</dbReference>
<protein>
    <submittedName>
        <fullName evidence="1">Uncharacterized protein</fullName>
    </submittedName>
</protein>
<sequence>MAFKAEIIQSRIPGFPTSVSNAGTIENVSAFADSESKTETPGIIGVNAAVMGLGEDLKMEGDDFAWSGTAFYLGYLILEFPSVYLLSTLLSSKLCLDPWGIIVALPGES</sequence>
<dbReference type="AlphaFoldDB" id="A0A1D8NLD9"/>
<accession>A0A1D8NLD9</accession>
<gene>
    <name evidence="1" type="ORF">YALI1_F00728g</name>
</gene>
<name>A0A1D8NLD9_YARLL</name>
<organism evidence="1 2">
    <name type="scientific">Yarrowia lipolytica</name>
    <name type="common">Candida lipolytica</name>
    <dbReference type="NCBI Taxonomy" id="4952"/>
    <lineage>
        <taxon>Eukaryota</taxon>
        <taxon>Fungi</taxon>
        <taxon>Dikarya</taxon>
        <taxon>Ascomycota</taxon>
        <taxon>Saccharomycotina</taxon>
        <taxon>Dipodascomycetes</taxon>
        <taxon>Dipodascales</taxon>
        <taxon>Dipodascales incertae sedis</taxon>
        <taxon>Yarrowia</taxon>
    </lineage>
</organism>
<dbReference type="VEuPathDB" id="FungiDB:YALI1_F00728g"/>
<proteinExistence type="predicted"/>